<accession>A0A6J4U6M5</accession>
<sequence>MNDSPPAAPIAPPLADAEFCYLETVGRVSGRPHEVEMWYAAAAEGDRLFLLSGGRGNADWVKNIGRQPRVRVRIAGVWYAGSAAVVEGHPDDLLARQALAAKYYRWRGGSLPNAWAREALPVAIRIEADPVPSNGATG</sequence>
<reference evidence="1" key="1">
    <citation type="submission" date="2020-02" db="EMBL/GenBank/DDBJ databases">
        <authorList>
            <person name="Meier V. D."/>
        </authorList>
    </citation>
    <scope>NUCLEOTIDE SEQUENCE</scope>
    <source>
        <strain evidence="1">AVDCRST_MAG73</strain>
    </source>
</reference>
<dbReference type="Gene3D" id="2.30.110.10">
    <property type="entry name" value="Electron Transport, Fmn-binding Protein, Chain A"/>
    <property type="match status" value="1"/>
</dbReference>
<dbReference type="SUPFAM" id="SSF50475">
    <property type="entry name" value="FMN-binding split barrel"/>
    <property type="match status" value="1"/>
</dbReference>
<evidence type="ECO:0000313" key="1">
    <source>
        <dbReference type="EMBL" id="CAA9540461.1"/>
    </source>
</evidence>
<protein>
    <recommendedName>
        <fullName evidence="2">Nitroreductase family deazaflavin-dependent oxidoreductase</fullName>
    </recommendedName>
</protein>
<organism evidence="1">
    <name type="scientific">uncultured Thermomicrobiales bacterium</name>
    <dbReference type="NCBI Taxonomy" id="1645740"/>
    <lineage>
        <taxon>Bacteria</taxon>
        <taxon>Pseudomonadati</taxon>
        <taxon>Thermomicrobiota</taxon>
        <taxon>Thermomicrobia</taxon>
        <taxon>Thermomicrobiales</taxon>
        <taxon>environmental samples</taxon>
    </lineage>
</organism>
<name>A0A6J4U6M5_9BACT</name>
<dbReference type="Pfam" id="PF04075">
    <property type="entry name" value="F420H2_quin_red"/>
    <property type="match status" value="1"/>
</dbReference>
<dbReference type="EMBL" id="CADCWE010000115">
    <property type="protein sequence ID" value="CAA9540461.1"/>
    <property type="molecule type" value="Genomic_DNA"/>
</dbReference>
<dbReference type="NCBIfam" id="TIGR00026">
    <property type="entry name" value="hi_GC_TIGR00026"/>
    <property type="match status" value="1"/>
</dbReference>
<dbReference type="InterPro" id="IPR004378">
    <property type="entry name" value="F420H2_quin_Rdtase"/>
</dbReference>
<evidence type="ECO:0008006" key="2">
    <source>
        <dbReference type="Google" id="ProtNLM"/>
    </source>
</evidence>
<proteinExistence type="predicted"/>
<dbReference type="GO" id="GO:0016491">
    <property type="term" value="F:oxidoreductase activity"/>
    <property type="evidence" value="ECO:0007669"/>
    <property type="project" value="InterPro"/>
</dbReference>
<gene>
    <name evidence="1" type="ORF">AVDCRST_MAG73-1842</name>
</gene>
<dbReference type="InterPro" id="IPR012349">
    <property type="entry name" value="Split_barrel_FMN-bd"/>
</dbReference>
<dbReference type="AlphaFoldDB" id="A0A6J4U6M5"/>